<sequence length="221" mass="26221">MTIQQGILERHQLFENYYIGKIQLAMVEANLYQDVSNQLESFEQSLDQTRMKLMKDLSQLLPVTNLLENNLDRDILYQAGQSETLCLYYLYLEIEPEDIRQLGRADEKSFLALTSLTQDQSQQAEWLRQTSLDLLELGYQKVDDYQLSRTDQWQCLLSIDQVINFSTGWVENYEQDSELLVLTSQVDQQDFKMKEYFPQRKLNYTIYGYGEKWQKLDDPFD</sequence>
<dbReference type="RefSeq" id="WP_143440717.1">
    <property type="nucleotide sequence ID" value="NZ_FOEN01000002.1"/>
</dbReference>
<dbReference type="EMBL" id="FOEN01000002">
    <property type="protein sequence ID" value="SEP78616.1"/>
    <property type="molecule type" value="Genomic_DNA"/>
</dbReference>
<name>A0A1H9APB5_9LACT</name>
<evidence type="ECO:0000313" key="1">
    <source>
        <dbReference type="EMBL" id="SEP78616.1"/>
    </source>
</evidence>
<organism evidence="1 2">
    <name type="scientific">Ignavigranum ruoffiae</name>
    <dbReference type="NCBI Taxonomy" id="89093"/>
    <lineage>
        <taxon>Bacteria</taxon>
        <taxon>Bacillati</taxon>
        <taxon>Bacillota</taxon>
        <taxon>Bacilli</taxon>
        <taxon>Lactobacillales</taxon>
        <taxon>Aerococcaceae</taxon>
        <taxon>Ignavigranum</taxon>
    </lineage>
</organism>
<proteinExistence type="predicted"/>
<gene>
    <name evidence="1" type="ORF">SAMN04488558_10245</name>
</gene>
<evidence type="ECO:0000313" key="2">
    <source>
        <dbReference type="Proteomes" id="UP000198833"/>
    </source>
</evidence>
<reference evidence="1 2" key="1">
    <citation type="submission" date="2016-10" db="EMBL/GenBank/DDBJ databases">
        <authorList>
            <person name="de Groot N.N."/>
        </authorList>
    </citation>
    <scope>NUCLEOTIDE SEQUENCE [LARGE SCALE GENOMIC DNA]</scope>
    <source>
        <strain evidence="1 2">DSM 15695</strain>
    </source>
</reference>
<dbReference type="AlphaFoldDB" id="A0A1H9APB5"/>
<keyword evidence="2" id="KW-1185">Reference proteome</keyword>
<dbReference type="Proteomes" id="UP000198833">
    <property type="component" value="Unassembled WGS sequence"/>
</dbReference>
<accession>A0A1H9APB5</accession>
<protein>
    <submittedName>
        <fullName evidence="1">Uncharacterized protein</fullName>
    </submittedName>
</protein>
<dbReference type="STRING" id="89093.SAMN04488558_10245"/>